<comment type="caution">
    <text evidence="1">The sequence shown here is derived from an EMBL/GenBank/DDBJ whole genome shotgun (WGS) entry which is preliminary data.</text>
</comment>
<keyword evidence="2" id="KW-1185">Reference proteome</keyword>
<gene>
    <name evidence="1" type="ORF">PQI24_04125</name>
</gene>
<protein>
    <recommendedName>
        <fullName evidence="3">TIGR04255 family protein</fullName>
    </recommendedName>
</protein>
<evidence type="ECO:0000313" key="2">
    <source>
        <dbReference type="Proteomes" id="UP001377972"/>
    </source>
</evidence>
<name>A0ABU8SQA2_9GAMM</name>
<dbReference type="EMBL" id="JAQPZS010000003">
    <property type="protein sequence ID" value="MEJ6495202.1"/>
    <property type="molecule type" value="Genomic_DNA"/>
</dbReference>
<dbReference type="RefSeq" id="WP_339980209.1">
    <property type="nucleotide sequence ID" value="NZ_JAQPZS010000003.1"/>
</dbReference>
<proteinExistence type="predicted"/>
<sequence>MVINDRSDVKKIAKAIKLLLPSGFKNQHIYEAIAYSQSFNTDAHFKAKLDDIKYLLDTSREANQRFNSRVIELSSSNSYKLHTEFRDAVSSVSPLPYISKRGFILALKIDFENKMVFGPIEVSKSEFFPSLSLLLIGDCISKIGWAKLKAYIVEEMQKSDCIEDLYISINSEENTTMRTQFNHPLSSDIYELPTDRYDIDHIIYDDKPILNYASSEFEIRKVIATVLKDEIDSELASEHPEDLFKALQSQVYQAQFAREGLEQGQD</sequence>
<evidence type="ECO:0008006" key="3">
    <source>
        <dbReference type="Google" id="ProtNLM"/>
    </source>
</evidence>
<organism evidence="1 2">
    <name type="scientific">Pseudoalteromonas lipolytica</name>
    <dbReference type="NCBI Taxonomy" id="570156"/>
    <lineage>
        <taxon>Bacteria</taxon>
        <taxon>Pseudomonadati</taxon>
        <taxon>Pseudomonadota</taxon>
        <taxon>Gammaproteobacteria</taxon>
        <taxon>Alteromonadales</taxon>
        <taxon>Pseudoalteromonadaceae</taxon>
        <taxon>Pseudoalteromonas</taxon>
    </lineage>
</organism>
<evidence type="ECO:0000313" key="1">
    <source>
        <dbReference type="EMBL" id="MEJ6495202.1"/>
    </source>
</evidence>
<reference evidence="1 2" key="1">
    <citation type="submission" date="2023-01" db="EMBL/GenBank/DDBJ databases">
        <title>Trichodesmium-associated heterotrophic epibiont bacteria.</title>
        <authorList>
            <person name="Cleveland C.S."/>
            <person name="Webb E.A."/>
        </authorList>
    </citation>
    <scope>NUCLEOTIDE SEQUENCE [LARGE SCALE GENOMIC DNA]</scope>
    <source>
        <strain evidence="1 2">USCH2</strain>
    </source>
</reference>
<accession>A0ABU8SQA2</accession>
<dbReference type="Proteomes" id="UP001377972">
    <property type="component" value="Unassembled WGS sequence"/>
</dbReference>